<dbReference type="Proteomes" id="UP000182058">
    <property type="component" value="Chromosome I"/>
</dbReference>
<accession>A0ABY0VQY7</accession>
<evidence type="ECO:0000313" key="1">
    <source>
        <dbReference type="EMBL" id="SDU50114.1"/>
    </source>
</evidence>
<proteinExistence type="predicted"/>
<name>A0ABY0VQY7_9PSED</name>
<keyword evidence="2" id="KW-1185">Reference proteome</keyword>
<evidence type="ECO:0008006" key="3">
    <source>
        <dbReference type="Google" id="ProtNLM"/>
    </source>
</evidence>
<sequence length="276" mass="30709">MRTIIGLAALARSGKDTVASMLLKLPGVAAFALADPLKAGCQALFGLTDEETWQDDHKETSIGLWAKSPREFFQTVGTEWMRYHNADHWLMRADREINPPEHPSTSSALADLTSPDAPFQLAAKAFFDFSDDQIWNPASSAICDAYWGLSPADAVALLKRYAYDLYPDFDKIRRQRPVRQLARRGQVPADAQTIIIKDIRFENEAAFLRSHNGEIWHISRQNLQKVNAHSSELGVAQAIGDLSLINNGTLEDLQALVAEAWNAHTQRTPNNNEGSN</sequence>
<organism evidence="1 2">
    <name type="scientific">Pseudomonas psychrophila</name>
    <dbReference type="NCBI Taxonomy" id="122355"/>
    <lineage>
        <taxon>Bacteria</taxon>
        <taxon>Pseudomonadati</taxon>
        <taxon>Pseudomonadota</taxon>
        <taxon>Gammaproteobacteria</taxon>
        <taxon>Pseudomonadales</taxon>
        <taxon>Pseudomonadaceae</taxon>
        <taxon>Pseudomonas</taxon>
    </lineage>
</organism>
<evidence type="ECO:0000313" key="2">
    <source>
        <dbReference type="Proteomes" id="UP000182058"/>
    </source>
</evidence>
<dbReference type="GeneID" id="96619734"/>
<dbReference type="SUPFAM" id="SSF52540">
    <property type="entry name" value="P-loop containing nucleoside triphosphate hydrolases"/>
    <property type="match status" value="1"/>
</dbReference>
<dbReference type="Pfam" id="PF21448">
    <property type="entry name" value="DNMK"/>
    <property type="match status" value="1"/>
</dbReference>
<dbReference type="Gene3D" id="3.40.50.300">
    <property type="entry name" value="P-loop containing nucleotide triphosphate hydrolases"/>
    <property type="match status" value="2"/>
</dbReference>
<dbReference type="InterPro" id="IPR027417">
    <property type="entry name" value="P-loop_NTPase"/>
</dbReference>
<dbReference type="EMBL" id="LT629795">
    <property type="protein sequence ID" value="SDU50114.1"/>
    <property type="molecule type" value="Genomic_DNA"/>
</dbReference>
<reference evidence="1 2" key="1">
    <citation type="submission" date="2016-10" db="EMBL/GenBank/DDBJ databases">
        <authorList>
            <person name="Varghese N."/>
            <person name="Submissions S."/>
        </authorList>
    </citation>
    <scope>NUCLEOTIDE SEQUENCE [LARGE SCALE GENOMIC DNA]</scope>
    <source>
        <strain evidence="1 2">BS3667</strain>
    </source>
</reference>
<dbReference type="RefSeq" id="WP_231984171.1">
    <property type="nucleotide sequence ID" value="NZ_CP049044.1"/>
</dbReference>
<gene>
    <name evidence="1" type="ORF">SAMN04490201_2090</name>
</gene>
<dbReference type="InterPro" id="IPR048444">
    <property type="entry name" value="DNMK"/>
</dbReference>
<protein>
    <recommendedName>
        <fullName evidence="3">Deoxynucleotide monophosphate kinase</fullName>
    </recommendedName>
</protein>